<dbReference type="InterPro" id="IPR027463">
    <property type="entry name" value="AcrB_DN_DC_subdom"/>
</dbReference>
<feature type="transmembrane region" description="Helical" evidence="1">
    <location>
        <begin position="436"/>
        <end position="459"/>
    </location>
</feature>
<sequence>MSSLIEGIMKRTVLLISTLVIILAWGGISAYQMQREYLPPINNPTLMVTLHAPDVSADTIKTVVVDPIEQSLRKVSGLQTLETNSFDGGLLMSLNFPLQYNMDRAENDVILALHEVSLPASFDKPAVTRISTSSFPIMRLSLTGKPGSVDEDTLRTVTQAQVAGELQKLPGVSEVRVTGSGNNGYQLTMRTADLQKAGLTVADVKKSLGETDMPDIQGKISNSEVSVPLHVSSGNRNEQDLLQLPVQGRDGKTVPLSAVADVTKSIVDVQTISRTGGMTSVVIDILKSPSANITEVSDKLHERIREIPALQGDKIRLTVLLDQGEQVKSSLQGLLREGLLGCLISMICVFLFFRNIRSTALIAMSLPICFLVTTGLLKTMGISLNILTVSGLIVAMGRVIDDSIVILDNMYRRTNDGKAKGNAVLLANAVKEMLPAIIASTATTIAVYIPISLVGGMIGSAFSGFAWSVVIALLTSLLVAMFVVPALYHLWQNGQKTSSAISGEKFWQNVLHWSLPRKGRILASFILLFLLAGVGAAFLPVNFLPAVKTGQINVQLEFPEGTSLTQVDATVARMEQTLKSSANVADFSSVLGSTFTPQFDDVFDAGGGWIQSDNIANIAVSVNKKADIDAVTAELQQRLGDLAGSAVCTVTNQNISGDDSQLKIDLTGTDAATLENAAKLIRSKLLAVHGLSVMGAADENEAIPKHQLTINRDAVKQAGIDPQEIYDHIQQYLAEGTKVDIKDGEKTVAVEIKTDIGEKAGQSSYMTDPATDLLTLLGQETFKGANNQTVRLDQLASLAPVNGLTVIRERDGRPFSVVTANITSRDVGGVSGEVRRIIDNLTLPAGVHYTLNGISAQVTQMIVEMGIAMSVSLLLILLILSAAFQSWRAPFTVIICIPLAFIGSIIGMLISGGEWNLASLVGLLMLSGIVVTNGIVLVDKIERNLAAGMNPKEAVIEGTVTRVRPVLMTAMTTVLTLLPLCVFGNGDTIVSQSLGIVVVCGMISSTLISLLIIPILYDRMLVRRTVREVKTREHLAANKRGLKDIPSS</sequence>
<feature type="transmembrane region" description="Helical" evidence="1">
    <location>
        <begin position="360"/>
        <end position="376"/>
    </location>
</feature>
<dbReference type="SUPFAM" id="SSF82693">
    <property type="entry name" value="Multidrug efflux transporter AcrB pore domain, PN1, PN2, PC1 and PC2 subdomains"/>
    <property type="match status" value="2"/>
</dbReference>
<proteinExistence type="predicted"/>
<feature type="transmembrane region" description="Helical" evidence="1">
    <location>
        <begin position="382"/>
        <end position="400"/>
    </location>
</feature>
<dbReference type="SUPFAM" id="SSF82714">
    <property type="entry name" value="Multidrug efflux transporter AcrB TolC docking domain, DN and DC subdomains"/>
    <property type="match status" value="1"/>
</dbReference>
<dbReference type="Gene3D" id="3.30.70.1320">
    <property type="entry name" value="Multidrug efflux transporter AcrB pore domain like"/>
    <property type="match status" value="1"/>
</dbReference>
<keyword evidence="3" id="KW-1185">Reference proteome</keyword>
<feature type="transmembrane region" description="Helical" evidence="1">
    <location>
        <begin position="521"/>
        <end position="541"/>
    </location>
</feature>
<protein>
    <submittedName>
        <fullName evidence="2">Efflux RND transporter permease subunit</fullName>
    </submittedName>
</protein>
<dbReference type="PRINTS" id="PR00702">
    <property type="entry name" value="ACRIFLAVINRP"/>
</dbReference>
<feature type="transmembrane region" description="Helical" evidence="1">
    <location>
        <begin position="865"/>
        <end position="884"/>
    </location>
</feature>
<keyword evidence="1" id="KW-0812">Transmembrane</keyword>
<evidence type="ECO:0000313" key="2">
    <source>
        <dbReference type="EMBL" id="MFC5649699.1"/>
    </source>
</evidence>
<evidence type="ECO:0000256" key="1">
    <source>
        <dbReference type="SAM" id="Phobius"/>
    </source>
</evidence>
<dbReference type="InterPro" id="IPR001036">
    <property type="entry name" value="Acrflvin-R"/>
</dbReference>
<dbReference type="Gene3D" id="3.30.2090.10">
    <property type="entry name" value="Multidrug efflux transporter AcrB TolC docking domain, DN and DC subdomains"/>
    <property type="match status" value="2"/>
</dbReference>
<dbReference type="EMBL" id="JBHSOW010000040">
    <property type="protein sequence ID" value="MFC5649699.1"/>
    <property type="molecule type" value="Genomic_DNA"/>
</dbReference>
<feature type="transmembrane region" description="Helical" evidence="1">
    <location>
        <begin position="966"/>
        <end position="986"/>
    </location>
</feature>
<reference evidence="3" key="1">
    <citation type="journal article" date="2019" name="Int. J. Syst. Evol. Microbiol.">
        <title>The Global Catalogue of Microorganisms (GCM) 10K type strain sequencing project: providing services to taxonomists for standard genome sequencing and annotation.</title>
        <authorList>
            <consortium name="The Broad Institute Genomics Platform"/>
            <consortium name="The Broad Institute Genome Sequencing Center for Infectious Disease"/>
            <person name="Wu L."/>
            <person name="Ma J."/>
        </authorList>
    </citation>
    <scope>NUCLEOTIDE SEQUENCE [LARGE SCALE GENOMIC DNA]</scope>
    <source>
        <strain evidence="3">CGMCC 1.3240</strain>
    </source>
</reference>
<keyword evidence="1" id="KW-1133">Transmembrane helix</keyword>
<dbReference type="PANTHER" id="PTHR32063:SF0">
    <property type="entry name" value="SWARMING MOTILITY PROTEIN SWRC"/>
    <property type="match status" value="1"/>
</dbReference>
<keyword evidence="1" id="KW-0472">Membrane</keyword>
<organism evidence="2 3">
    <name type="scientific">Paenibacillus solisilvae</name>
    <dbReference type="NCBI Taxonomy" id="2486751"/>
    <lineage>
        <taxon>Bacteria</taxon>
        <taxon>Bacillati</taxon>
        <taxon>Bacillota</taxon>
        <taxon>Bacilli</taxon>
        <taxon>Bacillales</taxon>
        <taxon>Paenibacillaceae</taxon>
        <taxon>Paenibacillus</taxon>
    </lineage>
</organism>
<dbReference type="PANTHER" id="PTHR32063">
    <property type="match status" value="1"/>
</dbReference>
<dbReference type="SUPFAM" id="SSF82866">
    <property type="entry name" value="Multidrug efflux transporter AcrB transmembrane domain"/>
    <property type="match status" value="2"/>
</dbReference>
<dbReference type="Pfam" id="PF00873">
    <property type="entry name" value="ACR_tran"/>
    <property type="match status" value="1"/>
</dbReference>
<feature type="transmembrane region" description="Helical" evidence="1">
    <location>
        <begin position="992"/>
        <end position="1017"/>
    </location>
</feature>
<feature type="transmembrane region" description="Helical" evidence="1">
    <location>
        <begin position="917"/>
        <end position="938"/>
    </location>
</feature>
<gene>
    <name evidence="2" type="ORF">ACFPYJ_11310</name>
</gene>
<accession>A0ABW0VYA7</accession>
<feature type="transmembrane region" description="Helical" evidence="1">
    <location>
        <begin position="334"/>
        <end position="353"/>
    </location>
</feature>
<dbReference type="Proteomes" id="UP001596047">
    <property type="component" value="Unassembled WGS sequence"/>
</dbReference>
<dbReference type="Gene3D" id="3.30.70.1430">
    <property type="entry name" value="Multidrug efflux transporter AcrB pore domain"/>
    <property type="match status" value="2"/>
</dbReference>
<name>A0ABW0VYA7_9BACL</name>
<evidence type="ECO:0000313" key="3">
    <source>
        <dbReference type="Proteomes" id="UP001596047"/>
    </source>
</evidence>
<dbReference type="RefSeq" id="WP_379188231.1">
    <property type="nucleotide sequence ID" value="NZ_JBHSOW010000040.1"/>
</dbReference>
<feature type="transmembrane region" description="Helical" evidence="1">
    <location>
        <begin position="465"/>
        <end position="488"/>
    </location>
</feature>
<comment type="caution">
    <text evidence="2">The sequence shown here is derived from an EMBL/GenBank/DDBJ whole genome shotgun (WGS) entry which is preliminary data.</text>
</comment>
<feature type="transmembrane region" description="Helical" evidence="1">
    <location>
        <begin position="891"/>
        <end position="911"/>
    </location>
</feature>
<dbReference type="Gene3D" id="1.20.1640.10">
    <property type="entry name" value="Multidrug efflux transporter AcrB transmembrane domain"/>
    <property type="match status" value="2"/>
</dbReference>
<dbReference type="Gene3D" id="3.30.70.1440">
    <property type="entry name" value="Multidrug efflux transporter AcrB pore domain"/>
    <property type="match status" value="1"/>
</dbReference>